<dbReference type="EMBL" id="JACEZT010000007">
    <property type="protein sequence ID" value="MBA5637925.1"/>
    <property type="molecule type" value="Genomic_DNA"/>
</dbReference>
<feature type="compositionally biased region" description="Low complexity" evidence="4">
    <location>
        <begin position="337"/>
        <end position="374"/>
    </location>
</feature>
<keyword evidence="7" id="KW-1185">Reference proteome</keyword>
<feature type="domain" description="ABC transporter" evidence="5">
    <location>
        <begin position="15"/>
        <end position="249"/>
    </location>
</feature>
<comment type="caution">
    <text evidence="6">The sequence shown here is derived from an EMBL/GenBank/DDBJ whole genome shotgun (WGS) entry which is preliminary data.</text>
</comment>
<name>A0A7W2ESX7_9BURK</name>
<dbReference type="PROSITE" id="PS50893">
    <property type="entry name" value="ABC_TRANSPORTER_2"/>
    <property type="match status" value="2"/>
</dbReference>
<keyword evidence="1" id="KW-1003">Cell membrane</keyword>
<dbReference type="InterPro" id="IPR017871">
    <property type="entry name" value="ABC_transporter-like_CS"/>
</dbReference>
<evidence type="ECO:0000256" key="3">
    <source>
        <dbReference type="ARBA" id="ARBA00022840"/>
    </source>
</evidence>
<feature type="region of interest" description="Disordered" evidence="4">
    <location>
        <begin position="696"/>
        <end position="725"/>
    </location>
</feature>
<sequence length="725" mass="77186">MAEADVVSASSSLLVEARGLGKRYGAVRAVDAVELEVRPGEIYGLIGPDGAGKSSLLKAVAGILRFDSGTLDVFGVRLDSERACERIKDRIGLMPQGLGQNLYGDLSVEENIDYFGGLRLLGGDELTKRKDSLLRSTRLDAFRDRPMKNLSGGMKQKLGLVCTLIHQPQLVILDEPTTGVDPVSRREFWAILDRLLAEHGTTALVSTAYMDEASRFHRVSMMHEGRMLASGTPERMRALSAGRIVRSGADGRQAEALERLQRSYPQAEALGRELRVFVDGDDANAALEQVEQTLDGLPHDPCEVLEPELEDVFIALLRQRGAQADAKRTPGAVTNGATSAATPTAAGRASAPATPASVPAPSLASMPAPASAPARATDATPAIEADQLTRTFGAFKAADAVSFRVPQGEIFGLLGANGAGKSTVIKMLTGILRPSDGRGRVAGADMRDAGRQIRERIGYMSQAFSLYLDLTVMENIRLYAGIYAVPPQLEAERIAWVLDMAGLHPFAGALAASLPMGLRQRLALGCALLHRPQVLFLDEPTSGVDPVGRRAFWDILFRLSREDKVTILVTTHYMSEAEHCDHIALMYAGRVVADASPEQLKAGVERDAGKLYELTTSAPQPLLDMLRAEALGQAALFGSHIHLLLPDPQAGLARLDTLLAKHGMQVDAITPRRLSMEDVFVHLVTKLEAADQARAGAATAKGAAGGDGKGAAEGGANPSAQGASA</sequence>
<evidence type="ECO:0000256" key="1">
    <source>
        <dbReference type="ARBA" id="ARBA00022475"/>
    </source>
</evidence>
<organism evidence="6 7">
    <name type="scientific">Rugamonas brunnea</name>
    <dbReference type="NCBI Taxonomy" id="2758569"/>
    <lineage>
        <taxon>Bacteria</taxon>
        <taxon>Pseudomonadati</taxon>
        <taxon>Pseudomonadota</taxon>
        <taxon>Betaproteobacteria</taxon>
        <taxon>Burkholderiales</taxon>
        <taxon>Oxalobacteraceae</taxon>
        <taxon>Telluria group</taxon>
        <taxon>Rugamonas</taxon>
    </lineage>
</organism>
<dbReference type="CDD" id="cd03230">
    <property type="entry name" value="ABC_DR_subfamily_A"/>
    <property type="match status" value="1"/>
</dbReference>
<keyword evidence="3 6" id="KW-0067">ATP-binding</keyword>
<evidence type="ECO:0000313" key="7">
    <source>
        <dbReference type="Proteomes" id="UP000534388"/>
    </source>
</evidence>
<keyword evidence="1" id="KW-0472">Membrane</keyword>
<dbReference type="Gene3D" id="3.40.50.300">
    <property type="entry name" value="P-loop containing nucleotide triphosphate hydrolases"/>
    <property type="match status" value="2"/>
</dbReference>
<keyword evidence="2" id="KW-0547">Nucleotide-binding</keyword>
<gene>
    <name evidence="6" type="ORF">H3H37_12755</name>
</gene>
<accession>A0A7W2ESX7</accession>
<dbReference type="RefSeq" id="WP_182162974.1">
    <property type="nucleotide sequence ID" value="NZ_JACEZT010000007.1"/>
</dbReference>
<dbReference type="SMART" id="SM00382">
    <property type="entry name" value="AAA"/>
    <property type="match status" value="2"/>
</dbReference>
<feature type="region of interest" description="Disordered" evidence="4">
    <location>
        <begin position="324"/>
        <end position="374"/>
    </location>
</feature>
<dbReference type="AlphaFoldDB" id="A0A7W2ESX7"/>
<dbReference type="InterPro" id="IPR003593">
    <property type="entry name" value="AAA+_ATPase"/>
</dbReference>
<dbReference type="GO" id="GO:0005524">
    <property type="term" value="F:ATP binding"/>
    <property type="evidence" value="ECO:0007669"/>
    <property type="project" value="UniProtKB-KW"/>
</dbReference>
<protein>
    <submittedName>
        <fullName evidence="6">ABC transporter ATP-binding protein</fullName>
    </submittedName>
</protein>
<feature type="compositionally biased region" description="Gly residues" evidence="4">
    <location>
        <begin position="703"/>
        <end position="713"/>
    </location>
</feature>
<proteinExistence type="predicted"/>
<dbReference type="PANTHER" id="PTHR43038:SF3">
    <property type="entry name" value="ABC TRANSPORTER G FAMILY MEMBER 20 ISOFORM X1"/>
    <property type="match status" value="1"/>
</dbReference>
<evidence type="ECO:0000256" key="2">
    <source>
        <dbReference type="ARBA" id="ARBA00022741"/>
    </source>
</evidence>
<reference evidence="6 7" key="1">
    <citation type="submission" date="2020-07" db="EMBL/GenBank/DDBJ databases">
        <title>Novel species isolated from subtropical streams in China.</title>
        <authorList>
            <person name="Lu H."/>
        </authorList>
    </citation>
    <scope>NUCLEOTIDE SEQUENCE [LARGE SCALE GENOMIC DNA]</scope>
    <source>
        <strain evidence="6 7">LX20W</strain>
    </source>
</reference>
<dbReference type="Pfam" id="PF00005">
    <property type="entry name" value="ABC_tran"/>
    <property type="match status" value="2"/>
</dbReference>
<feature type="domain" description="ABC transporter" evidence="5">
    <location>
        <begin position="383"/>
        <end position="613"/>
    </location>
</feature>
<evidence type="ECO:0000256" key="4">
    <source>
        <dbReference type="SAM" id="MobiDB-lite"/>
    </source>
</evidence>
<dbReference type="GO" id="GO:0016887">
    <property type="term" value="F:ATP hydrolysis activity"/>
    <property type="evidence" value="ECO:0007669"/>
    <property type="project" value="InterPro"/>
</dbReference>
<dbReference type="InterPro" id="IPR027417">
    <property type="entry name" value="P-loop_NTPase"/>
</dbReference>
<evidence type="ECO:0000259" key="5">
    <source>
        <dbReference type="PROSITE" id="PS50893"/>
    </source>
</evidence>
<dbReference type="PANTHER" id="PTHR43038">
    <property type="entry name" value="ATP-BINDING CASSETTE, SUB-FAMILY H, MEMBER 1"/>
    <property type="match status" value="1"/>
</dbReference>
<dbReference type="InterPro" id="IPR003439">
    <property type="entry name" value="ABC_transporter-like_ATP-bd"/>
</dbReference>
<dbReference type="PROSITE" id="PS00211">
    <property type="entry name" value="ABC_TRANSPORTER_1"/>
    <property type="match status" value="1"/>
</dbReference>
<evidence type="ECO:0000313" key="6">
    <source>
        <dbReference type="EMBL" id="MBA5637925.1"/>
    </source>
</evidence>
<dbReference type="Proteomes" id="UP000534388">
    <property type="component" value="Unassembled WGS sequence"/>
</dbReference>
<dbReference type="SUPFAM" id="SSF52540">
    <property type="entry name" value="P-loop containing nucleoside triphosphate hydrolases"/>
    <property type="match status" value="2"/>
</dbReference>